<dbReference type="OrthoDB" id="9807767at2"/>
<comment type="cofactor">
    <cofactor evidence="1 3">
        <name>a divalent metal cation</name>
        <dbReference type="ChEBI" id="CHEBI:60240"/>
    </cofactor>
</comment>
<sequence length="201" mass="21904">MIKKVNNVKSNLKLVLASASPRREEILAQLNLKFTIVPSKIDEKEFTESDPIKLVKILAEEKAKSVSNLVEEAIIIAADTVVVHNDQILGKPAGKSEAKKMLKKLSAAQHQVITGVAVLNSSSGESHLAYNITEVKMAALSPEEINNYVETGEPLDKAGSYAIQGFGALFIEEIKGSYYSVMGLPIHQLAKLLNKFNYGIL</sequence>
<keyword evidence="3" id="KW-0963">Cytoplasm</keyword>
<protein>
    <recommendedName>
        <fullName evidence="3">dTTP/UTP pyrophosphatase</fullName>
        <shortName evidence="3">dTTPase/UTPase</shortName>
        <ecNumber evidence="3">3.6.1.9</ecNumber>
    </recommendedName>
    <alternativeName>
        <fullName evidence="3">Nucleoside triphosphate pyrophosphatase</fullName>
    </alternativeName>
    <alternativeName>
        <fullName evidence="3">Nucleotide pyrophosphatase</fullName>
        <shortName evidence="3">Nucleotide PPase</shortName>
    </alternativeName>
</protein>
<evidence type="ECO:0000256" key="2">
    <source>
        <dbReference type="ARBA" id="ARBA00022801"/>
    </source>
</evidence>
<dbReference type="Gene3D" id="3.90.950.10">
    <property type="match status" value="1"/>
</dbReference>
<feature type="site" description="Important for substrate specificity" evidence="3">
    <location>
        <position position="22"/>
    </location>
</feature>
<comment type="catalytic activity">
    <reaction evidence="3">
        <text>dTTP + H2O = dTMP + diphosphate + H(+)</text>
        <dbReference type="Rhea" id="RHEA:28534"/>
        <dbReference type="ChEBI" id="CHEBI:15377"/>
        <dbReference type="ChEBI" id="CHEBI:15378"/>
        <dbReference type="ChEBI" id="CHEBI:33019"/>
        <dbReference type="ChEBI" id="CHEBI:37568"/>
        <dbReference type="ChEBI" id="CHEBI:63528"/>
        <dbReference type="EC" id="3.6.1.9"/>
    </reaction>
</comment>
<comment type="caution">
    <text evidence="4">The sequence shown here is derived from an EMBL/GenBank/DDBJ whole genome shotgun (WGS) entry which is preliminary data.</text>
</comment>
<dbReference type="GO" id="GO:0009117">
    <property type="term" value="P:nucleotide metabolic process"/>
    <property type="evidence" value="ECO:0007669"/>
    <property type="project" value="UniProtKB-KW"/>
</dbReference>
<dbReference type="Proteomes" id="UP000295064">
    <property type="component" value="Unassembled WGS sequence"/>
</dbReference>
<comment type="similarity">
    <text evidence="3">Belongs to the Maf family. YhdE subfamily.</text>
</comment>
<evidence type="ECO:0000313" key="4">
    <source>
        <dbReference type="EMBL" id="TDO83470.1"/>
    </source>
</evidence>
<gene>
    <name evidence="4" type="ORF">DFR79_1239</name>
</gene>
<comment type="function">
    <text evidence="3">Nucleoside triphosphate pyrophosphatase that hydrolyzes dTTP and UTP. May have a dual role in cell division arrest and in preventing the incorporation of modified nucleotides into cellular nucleic acids.</text>
</comment>
<dbReference type="AlphaFoldDB" id="A0A4R6LLL0"/>
<dbReference type="SUPFAM" id="SSF52972">
    <property type="entry name" value="ITPase-like"/>
    <property type="match status" value="1"/>
</dbReference>
<keyword evidence="3" id="KW-0546">Nucleotide metabolism</keyword>
<dbReference type="RefSeq" id="WP_133515713.1">
    <property type="nucleotide sequence ID" value="NZ_SNWX01000023.1"/>
</dbReference>
<dbReference type="CDD" id="cd00555">
    <property type="entry name" value="Maf"/>
    <property type="match status" value="1"/>
</dbReference>
<dbReference type="EMBL" id="SNWX01000023">
    <property type="protein sequence ID" value="TDO83470.1"/>
    <property type="molecule type" value="Genomic_DNA"/>
</dbReference>
<reference evidence="4 5" key="1">
    <citation type="submission" date="2019-03" db="EMBL/GenBank/DDBJ databases">
        <title>Subsurface microbial communities from deep shales in Ohio and West Virginia, USA.</title>
        <authorList>
            <person name="Wrighton K."/>
        </authorList>
    </citation>
    <scope>NUCLEOTIDE SEQUENCE [LARGE SCALE GENOMIC DNA]</scope>
    <source>
        <strain evidence="4 5">MA284_T2</strain>
    </source>
</reference>
<proteinExistence type="inferred from homology"/>
<dbReference type="NCBIfam" id="TIGR00172">
    <property type="entry name" value="maf"/>
    <property type="match status" value="1"/>
</dbReference>
<feature type="site" description="Important for substrate specificity" evidence="3">
    <location>
        <position position="80"/>
    </location>
</feature>
<evidence type="ECO:0000313" key="5">
    <source>
        <dbReference type="Proteomes" id="UP000295064"/>
    </source>
</evidence>
<comment type="caution">
    <text evidence="3">Lacks conserved residue(s) required for the propagation of feature annotation.</text>
</comment>
<dbReference type="PANTHER" id="PTHR43213:SF5">
    <property type="entry name" value="BIFUNCTIONAL DTTP_UTP PYROPHOSPHATASE_METHYLTRANSFERASE PROTEIN-RELATED"/>
    <property type="match status" value="1"/>
</dbReference>
<feature type="active site" description="Proton acceptor" evidence="3">
    <location>
        <position position="79"/>
    </location>
</feature>
<dbReference type="PANTHER" id="PTHR43213">
    <property type="entry name" value="BIFUNCTIONAL DTTP/UTP PYROPHOSPHATASE/METHYLTRANSFERASE PROTEIN-RELATED"/>
    <property type="match status" value="1"/>
</dbReference>
<dbReference type="GO" id="GO:0036221">
    <property type="term" value="F:UTP diphosphatase activity"/>
    <property type="evidence" value="ECO:0007669"/>
    <property type="project" value="RHEA"/>
</dbReference>
<dbReference type="InterPro" id="IPR029001">
    <property type="entry name" value="ITPase-like_fam"/>
</dbReference>
<dbReference type="GO" id="GO:0005737">
    <property type="term" value="C:cytoplasm"/>
    <property type="evidence" value="ECO:0007669"/>
    <property type="project" value="UniProtKB-SubCell"/>
</dbReference>
<evidence type="ECO:0000256" key="3">
    <source>
        <dbReference type="HAMAP-Rule" id="MF_00528"/>
    </source>
</evidence>
<feature type="site" description="Important for substrate specificity" evidence="3">
    <location>
        <position position="164"/>
    </location>
</feature>
<dbReference type="EC" id="3.6.1.9" evidence="3"/>
<dbReference type="InterPro" id="IPR003697">
    <property type="entry name" value="Maf-like"/>
</dbReference>
<comment type="subcellular location">
    <subcellularLocation>
        <location evidence="3">Cytoplasm</location>
    </subcellularLocation>
</comment>
<comment type="catalytic activity">
    <reaction evidence="3">
        <text>UTP + H2O = UMP + diphosphate + H(+)</text>
        <dbReference type="Rhea" id="RHEA:29395"/>
        <dbReference type="ChEBI" id="CHEBI:15377"/>
        <dbReference type="ChEBI" id="CHEBI:15378"/>
        <dbReference type="ChEBI" id="CHEBI:33019"/>
        <dbReference type="ChEBI" id="CHEBI:46398"/>
        <dbReference type="ChEBI" id="CHEBI:57865"/>
        <dbReference type="EC" id="3.6.1.9"/>
    </reaction>
</comment>
<dbReference type="Pfam" id="PF02545">
    <property type="entry name" value="Maf"/>
    <property type="match status" value="1"/>
</dbReference>
<dbReference type="GO" id="GO:0036218">
    <property type="term" value="F:dTTP diphosphatase activity"/>
    <property type="evidence" value="ECO:0007669"/>
    <property type="project" value="RHEA"/>
</dbReference>
<organism evidence="4 5">
    <name type="scientific">Halanaerobium saccharolyticum</name>
    <dbReference type="NCBI Taxonomy" id="43595"/>
    <lineage>
        <taxon>Bacteria</taxon>
        <taxon>Bacillati</taxon>
        <taxon>Bacillota</taxon>
        <taxon>Clostridia</taxon>
        <taxon>Halanaerobiales</taxon>
        <taxon>Halanaerobiaceae</taxon>
        <taxon>Halanaerobium</taxon>
    </lineage>
</organism>
<dbReference type="HAMAP" id="MF_00528">
    <property type="entry name" value="Maf"/>
    <property type="match status" value="1"/>
</dbReference>
<accession>A0A4R6LLL0</accession>
<dbReference type="PIRSF" id="PIRSF006305">
    <property type="entry name" value="Maf"/>
    <property type="match status" value="1"/>
</dbReference>
<keyword evidence="2 3" id="KW-0378">Hydrolase</keyword>
<evidence type="ECO:0000256" key="1">
    <source>
        <dbReference type="ARBA" id="ARBA00001968"/>
    </source>
</evidence>
<name>A0A4R6LLL0_9FIRM</name>